<evidence type="ECO:0000313" key="2">
    <source>
        <dbReference type="Proteomes" id="UP000683925"/>
    </source>
</evidence>
<dbReference type="EMBL" id="CAJJDP010000028">
    <property type="protein sequence ID" value="CAD8153717.1"/>
    <property type="molecule type" value="Genomic_DNA"/>
</dbReference>
<comment type="caution">
    <text evidence="1">The sequence shown here is derived from an EMBL/GenBank/DDBJ whole genome shotgun (WGS) entry which is preliminary data.</text>
</comment>
<evidence type="ECO:0000313" key="1">
    <source>
        <dbReference type="EMBL" id="CAD8153717.1"/>
    </source>
</evidence>
<dbReference type="Proteomes" id="UP000683925">
    <property type="component" value="Unassembled WGS sequence"/>
</dbReference>
<proteinExistence type="predicted"/>
<dbReference type="OMA" id="PYSNDEQ"/>
<organism evidence="1 2">
    <name type="scientific">Paramecium octaurelia</name>
    <dbReference type="NCBI Taxonomy" id="43137"/>
    <lineage>
        <taxon>Eukaryota</taxon>
        <taxon>Sar</taxon>
        <taxon>Alveolata</taxon>
        <taxon>Ciliophora</taxon>
        <taxon>Intramacronucleata</taxon>
        <taxon>Oligohymenophorea</taxon>
        <taxon>Peniculida</taxon>
        <taxon>Parameciidae</taxon>
        <taxon>Paramecium</taxon>
    </lineage>
</organism>
<protein>
    <submittedName>
        <fullName evidence="1">Uncharacterized protein</fullName>
    </submittedName>
</protein>
<dbReference type="AlphaFoldDB" id="A0A8S1TQB3"/>
<accession>A0A8S1TQB3</accession>
<keyword evidence="2" id="KW-1185">Reference proteome</keyword>
<sequence length="365" mass="43156">MYCCYLLNNQEVSDTTAEQYFSKNSVFQGQGIYCLSEEMKNQSTQSTKLSLYGKEHYSLARNTEQYILFNSFPKNIPLELLQIIAEKSNNFGKNLQVFIPYSNDEQLLLYYLQQKTFNIYTLDDDHEYLNKLKNQKIFQQLKYVRQQEFIDDFDLKIFNCCSQTQRMFEFLEKSKINSISTNQVFILDYCHNPNEIISQIMKGQEPDKEELMTVFIEATKKYYLFFTGKMSSTQGFSRLESIEQILLENAEPQLNCPKLIKQLLKYLMHKKFTYQQILQIIGSIKQEHADELKKQQSDSILHMFLQKLINYQNVDQAKIQEIFQFPSGFLTKTSLTMSQQQVMEKQINSYDKQKLISNSTVEIQM</sequence>
<gene>
    <name evidence="1" type="ORF">POCTA_138.1.T0280157</name>
</gene>
<reference evidence="1" key="1">
    <citation type="submission" date="2021-01" db="EMBL/GenBank/DDBJ databases">
        <authorList>
            <consortium name="Genoscope - CEA"/>
            <person name="William W."/>
        </authorList>
    </citation>
    <scope>NUCLEOTIDE SEQUENCE</scope>
</reference>
<name>A0A8S1TQB3_PAROT</name>
<dbReference type="OrthoDB" id="309130at2759"/>